<dbReference type="OrthoDB" id="2059845at2"/>
<name>A0A162EP29_9BACI</name>
<comment type="caution">
    <text evidence="1">The sequence shown here is derived from an EMBL/GenBank/DDBJ whole genome shotgun (WGS) entry which is preliminary data.</text>
</comment>
<sequence length="63" mass="7331">MSSSYWLLHTYDWTQNKKAETVENLKEIDKNEKAADSHVEIFISLLEAIECTTEDLVEKLSEL</sequence>
<evidence type="ECO:0000313" key="2">
    <source>
        <dbReference type="Proteomes" id="UP000075806"/>
    </source>
</evidence>
<evidence type="ECO:0000313" key="1">
    <source>
        <dbReference type="EMBL" id="KYG33383.1"/>
    </source>
</evidence>
<dbReference type="STRING" id="519424.AZF04_16855"/>
<dbReference type="AlphaFoldDB" id="A0A162EP29"/>
<protein>
    <submittedName>
        <fullName evidence="1">Uncharacterized protein</fullName>
    </submittedName>
</protein>
<keyword evidence="2" id="KW-1185">Reference proteome</keyword>
<dbReference type="Proteomes" id="UP000075806">
    <property type="component" value="Unassembled WGS sequence"/>
</dbReference>
<dbReference type="EMBL" id="LTAO01000007">
    <property type="protein sequence ID" value="KYG33383.1"/>
    <property type="molecule type" value="Genomic_DNA"/>
</dbReference>
<proteinExistence type="predicted"/>
<dbReference type="RefSeq" id="WP_061947922.1">
    <property type="nucleotide sequence ID" value="NZ_LTAO01000007.1"/>
</dbReference>
<organism evidence="1 2">
    <name type="scientific">Alkalihalobacillus trypoxylicola</name>
    <dbReference type="NCBI Taxonomy" id="519424"/>
    <lineage>
        <taxon>Bacteria</taxon>
        <taxon>Bacillati</taxon>
        <taxon>Bacillota</taxon>
        <taxon>Bacilli</taxon>
        <taxon>Bacillales</taxon>
        <taxon>Bacillaceae</taxon>
        <taxon>Alkalihalobacillus</taxon>
    </lineage>
</organism>
<gene>
    <name evidence="1" type="ORF">AZF04_16855</name>
</gene>
<reference evidence="1" key="1">
    <citation type="submission" date="2016-02" db="EMBL/GenBank/DDBJ databases">
        <title>Genome sequence of Bacillus trypoxylicola KCTC 13244(T).</title>
        <authorList>
            <person name="Jeong H."/>
            <person name="Park S.-H."/>
            <person name="Choi S.-K."/>
        </authorList>
    </citation>
    <scope>NUCLEOTIDE SEQUENCE [LARGE SCALE GENOMIC DNA]</scope>
    <source>
        <strain evidence="1">KCTC 13244</strain>
    </source>
</reference>
<accession>A0A162EP29</accession>